<dbReference type="PROSITE" id="PS50110">
    <property type="entry name" value="RESPONSE_REGULATORY"/>
    <property type="match status" value="1"/>
</dbReference>
<dbReference type="Pfam" id="PF00072">
    <property type="entry name" value="Response_reg"/>
    <property type="match status" value="1"/>
</dbReference>
<accession>A0AA49JB99</accession>
<dbReference type="PANTHER" id="PTHR44591:SF3">
    <property type="entry name" value="RESPONSE REGULATORY DOMAIN-CONTAINING PROTEIN"/>
    <property type="match status" value="1"/>
</dbReference>
<gene>
    <name evidence="4" type="ORF">K4G66_18590</name>
</gene>
<organism evidence="4">
    <name type="scientific">Roseihalotalea indica</name>
    <dbReference type="NCBI Taxonomy" id="2867963"/>
    <lineage>
        <taxon>Bacteria</taxon>
        <taxon>Pseudomonadati</taxon>
        <taxon>Bacteroidota</taxon>
        <taxon>Cytophagia</taxon>
        <taxon>Cytophagales</taxon>
        <taxon>Catalimonadaceae</taxon>
        <taxon>Roseihalotalea</taxon>
    </lineage>
</organism>
<evidence type="ECO:0000259" key="3">
    <source>
        <dbReference type="PROSITE" id="PS50110"/>
    </source>
</evidence>
<feature type="domain" description="Response regulatory" evidence="3">
    <location>
        <begin position="11"/>
        <end position="129"/>
    </location>
</feature>
<reference evidence="4" key="2">
    <citation type="journal article" date="2024" name="Antonie Van Leeuwenhoek">
        <title>Roseihalotalea indica gen. nov., sp. nov., a halophilic Bacteroidetes from mesopelagic Southwest Indian Ocean with higher carbohydrate metabolic potential.</title>
        <authorList>
            <person name="Chen B."/>
            <person name="Zhang M."/>
            <person name="Lin D."/>
            <person name="Ye J."/>
            <person name="Tang K."/>
        </authorList>
    </citation>
    <scope>NUCLEOTIDE SEQUENCE</scope>
    <source>
        <strain evidence="4">TK19036</strain>
    </source>
</reference>
<feature type="modified residue" description="4-aspartylphosphate" evidence="2">
    <location>
        <position position="63"/>
    </location>
</feature>
<dbReference type="AlphaFoldDB" id="A0AA49JB99"/>
<dbReference type="GO" id="GO:0000160">
    <property type="term" value="P:phosphorelay signal transduction system"/>
    <property type="evidence" value="ECO:0007669"/>
    <property type="project" value="InterPro"/>
</dbReference>
<reference evidence="4" key="1">
    <citation type="journal article" date="2023" name="Comput. Struct. Biotechnol. J.">
        <title>Discovery of a novel marine Bacteroidetes with a rich repertoire of carbohydrate-active enzymes.</title>
        <authorList>
            <person name="Chen B."/>
            <person name="Liu G."/>
            <person name="Chen Q."/>
            <person name="Wang H."/>
            <person name="Liu L."/>
            <person name="Tang K."/>
        </authorList>
    </citation>
    <scope>NUCLEOTIDE SEQUENCE</scope>
    <source>
        <strain evidence="4">TK19036</strain>
    </source>
</reference>
<dbReference type="PANTHER" id="PTHR44591">
    <property type="entry name" value="STRESS RESPONSE REGULATOR PROTEIN 1"/>
    <property type="match status" value="1"/>
</dbReference>
<dbReference type="SMART" id="SM00448">
    <property type="entry name" value="REC"/>
    <property type="match status" value="1"/>
</dbReference>
<dbReference type="Gene3D" id="3.40.50.2300">
    <property type="match status" value="1"/>
</dbReference>
<keyword evidence="1 2" id="KW-0597">Phosphoprotein</keyword>
<evidence type="ECO:0000256" key="1">
    <source>
        <dbReference type="ARBA" id="ARBA00022553"/>
    </source>
</evidence>
<dbReference type="SUPFAM" id="SSF52172">
    <property type="entry name" value="CheY-like"/>
    <property type="match status" value="1"/>
</dbReference>
<sequence length="186" mass="21116">MLTPNPSTIVKCLILDDQPASSRILSQYIDRTEGLQVSSTMSDGLAAFDYLQAHPEIHLIFLDVEMPSLSGFDFLTMLDQGNSNLLSLVILTTGHTEYATHGYQFDRVVGFLQKVVNYQDFLVMVQKAQRMLSRYAEVTVSKAHQADLISNPLLQEDYRHLKSERDMLLKALQVHGKRGIHYSEDR</sequence>
<dbReference type="InterPro" id="IPR011006">
    <property type="entry name" value="CheY-like_superfamily"/>
</dbReference>
<dbReference type="InterPro" id="IPR050595">
    <property type="entry name" value="Bact_response_regulator"/>
</dbReference>
<dbReference type="EMBL" id="CP120682">
    <property type="protein sequence ID" value="WKN34388.1"/>
    <property type="molecule type" value="Genomic_DNA"/>
</dbReference>
<evidence type="ECO:0000313" key="4">
    <source>
        <dbReference type="EMBL" id="WKN34388.1"/>
    </source>
</evidence>
<dbReference type="InterPro" id="IPR001789">
    <property type="entry name" value="Sig_transdc_resp-reg_receiver"/>
</dbReference>
<name>A0AA49JB99_9BACT</name>
<evidence type="ECO:0000256" key="2">
    <source>
        <dbReference type="PROSITE-ProRule" id="PRU00169"/>
    </source>
</evidence>
<proteinExistence type="predicted"/>
<protein>
    <submittedName>
        <fullName evidence="4">Response regulator</fullName>
    </submittedName>
</protein>